<gene>
    <name evidence="5" type="ORF">D4765_05155</name>
</gene>
<dbReference type="EMBL" id="QYRT01000007">
    <property type="protein sequence ID" value="TIH38963.1"/>
    <property type="molecule type" value="Genomic_DNA"/>
</dbReference>
<evidence type="ECO:0000256" key="1">
    <source>
        <dbReference type="ARBA" id="ARBA00022857"/>
    </source>
</evidence>
<dbReference type="CDD" id="cd05276">
    <property type="entry name" value="p53_inducible_oxidoreductase"/>
    <property type="match status" value="1"/>
</dbReference>
<dbReference type="NCBIfam" id="TIGR02824">
    <property type="entry name" value="quinone_pig3"/>
    <property type="match status" value="1"/>
</dbReference>
<dbReference type="SUPFAM" id="SSF50129">
    <property type="entry name" value="GroES-like"/>
    <property type="match status" value="1"/>
</dbReference>
<dbReference type="PANTHER" id="PTHR48106:SF8">
    <property type="entry name" value="OS02G0805600 PROTEIN"/>
    <property type="match status" value="1"/>
</dbReference>
<dbReference type="SMART" id="SM00829">
    <property type="entry name" value="PKS_ER"/>
    <property type="match status" value="1"/>
</dbReference>
<dbReference type="InterPro" id="IPR036291">
    <property type="entry name" value="NAD(P)-bd_dom_sf"/>
</dbReference>
<organism evidence="5 6">
    <name type="scientific">Subtercola vilae</name>
    <dbReference type="NCBI Taxonomy" id="2056433"/>
    <lineage>
        <taxon>Bacteria</taxon>
        <taxon>Bacillati</taxon>
        <taxon>Actinomycetota</taxon>
        <taxon>Actinomycetes</taxon>
        <taxon>Micrococcales</taxon>
        <taxon>Microbacteriaceae</taxon>
        <taxon>Subtercola</taxon>
    </lineage>
</organism>
<dbReference type="Pfam" id="PF00107">
    <property type="entry name" value="ADH_zinc_N"/>
    <property type="match status" value="1"/>
</dbReference>
<evidence type="ECO:0000313" key="5">
    <source>
        <dbReference type="EMBL" id="TIH38963.1"/>
    </source>
</evidence>
<name>A0A4T2C3M8_9MICO</name>
<keyword evidence="1" id="KW-0521">NADP</keyword>
<feature type="domain" description="Enoyl reductase (ER)" evidence="4">
    <location>
        <begin position="43"/>
        <end position="354"/>
    </location>
</feature>
<dbReference type="InterPro" id="IPR014189">
    <property type="entry name" value="Quinone_OxRdtase_PIG3"/>
</dbReference>
<dbReference type="Pfam" id="PF08240">
    <property type="entry name" value="ADH_N"/>
    <property type="match status" value="1"/>
</dbReference>
<feature type="region of interest" description="Disordered" evidence="3">
    <location>
        <begin position="1"/>
        <end position="23"/>
    </location>
</feature>
<dbReference type="Gene3D" id="3.40.50.720">
    <property type="entry name" value="NAD(P)-binding Rossmann-like Domain"/>
    <property type="match status" value="1"/>
</dbReference>
<keyword evidence="2" id="KW-0560">Oxidoreductase</keyword>
<evidence type="ECO:0000256" key="3">
    <source>
        <dbReference type="SAM" id="MobiDB-lite"/>
    </source>
</evidence>
<dbReference type="InterPro" id="IPR020843">
    <property type="entry name" value="ER"/>
</dbReference>
<dbReference type="GO" id="GO:0070402">
    <property type="term" value="F:NADPH binding"/>
    <property type="evidence" value="ECO:0007669"/>
    <property type="project" value="TreeGrafter"/>
</dbReference>
<accession>A0A4T2C3M8</accession>
<dbReference type="GO" id="GO:0016651">
    <property type="term" value="F:oxidoreductase activity, acting on NAD(P)H"/>
    <property type="evidence" value="ECO:0007669"/>
    <property type="project" value="TreeGrafter"/>
</dbReference>
<dbReference type="InterPro" id="IPR013149">
    <property type="entry name" value="ADH-like_C"/>
</dbReference>
<keyword evidence="6" id="KW-1185">Reference proteome</keyword>
<proteinExistence type="predicted"/>
<dbReference type="PANTHER" id="PTHR48106">
    <property type="entry name" value="QUINONE OXIDOREDUCTASE PIG3-RELATED"/>
    <property type="match status" value="1"/>
</dbReference>
<reference evidence="5 6" key="1">
    <citation type="journal article" date="2019" name="Microorganisms">
        <title>Systematic Affiliation and Genome Analysis of Subtercola vilae DB165(T) with Particular Emphasis on Cold Adaptation of an Isolate from a High-Altitude Cold Volcano Lake.</title>
        <authorList>
            <person name="Villalobos A.S."/>
            <person name="Wiese J."/>
            <person name="Imhoff J.F."/>
            <person name="Dorador C."/>
            <person name="Keller A."/>
            <person name="Hentschel U."/>
        </authorList>
    </citation>
    <scope>NUCLEOTIDE SEQUENCE [LARGE SCALE GENOMIC DNA]</scope>
    <source>
        <strain evidence="5 6">DB165</strain>
    </source>
</reference>
<dbReference type="SUPFAM" id="SSF51735">
    <property type="entry name" value="NAD(P)-binding Rossmann-fold domains"/>
    <property type="match status" value="1"/>
</dbReference>
<protein>
    <submittedName>
        <fullName evidence="5">NAD(P)H-quinone oxidoreductase</fullName>
    </submittedName>
</protein>
<dbReference type="Gene3D" id="3.90.180.10">
    <property type="entry name" value="Medium-chain alcohol dehydrogenases, catalytic domain"/>
    <property type="match status" value="1"/>
</dbReference>
<comment type="caution">
    <text evidence="5">The sequence shown here is derived from an EMBL/GenBank/DDBJ whole genome shotgun (WGS) entry which is preliminary data.</text>
</comment>
<evidence type="ECO:0000256" key="2">
    <source>
        <dbReference type="ARBA" id="ARBA00023002"/>
    </source>
</evidence>
<dbReference type="InterPro" id="IPR011032">
    <property type="entry name" value="GroES-like_sf"/>
</dbReference>
<evidence type="ECO:0000313" key="6">
    <source>
        <dbReference type="Proteomes" id="UP000306192"/>
    </source>
</evidence>
<dbReference type="InterPro" id="IPR013154">
    <property type="entry name" value="ADH-like_N"/>
</dbReference>
<dbReference type="Proteomes" id="UP000306192">
    <property type="component" value="Unassembled WGS sequence"/>
</dbReference>
<sequence>MGTKKHGRFQLPPPSVSQIAGDRKGRGGAYVGIMKAVVFDTPGDASVLRVGEVPEPEIGPDDVLISVAAAGVNRADISQRQGHYPPPAGAPTWLGLEASGTVLEVGAAVTTFAPGDRVCALLSGGGYAERVSAPAGHVLRVPDTIDLVDAAGLIEVVATVWSNVFMLADLRRGETLLVHGGSSGIGTMAVQLGRAFGARVAVTAGSAEKLAACEELGASILINYRTEDFVERMKAETNGAQVILDSVGGSYLDRNIRALALDGHLLNIGNLSGETGDLNFGPLMMKRGTIHATSLRARSASAKAAIVASVAENVWPLVANGTVKPVVAERLPLVRAAEAHALMESSTHIGKVLLTL</sequence>
<dbReference type="AlphaFoldDB" id="A0A4T2C3M8"/>
<evidence type="ECO:0000259" key="4">
    <source>
        <dbReference type="SMART" id="SM00829"/>
    </source>
</evidence>